<accession>W4QMF8</accession>
<dbReference type="eggNOG" id="ENOG502ZP36">
    <property type="taxonomic scope" value="Bacteria"/>
</dbReference>
<dbReference type="Proteomes" id="UP000018896">
    <property type="component" value="Unassembled WGS sequence"/>
</dbReference>
<evidence type="ECO:0000313" key="3">
    <source>
        <dbReference type="Proteomes" id="UP000018896"/>
    </source>
</evidence>
<keyword evidence="3" id="KW-1185">Reference proteome</keyword>
<dbReference type="EMBL" id="BAUV01000001">
    <property type="protein sequence ID" value="GAE33082.1"/>
    <property type="molecule type" value="Genomic_DNA"/>
</dbReference>
<evidence type="ECO:0008006" key="4">
    <source>
        <dbReference type="Google" id="ProtNLM"/>
    </source>
</evidence>
<evidence type="ECO:0000256" key="1">
    <source>
        <dbReference type="SAM" id="Phobius"/>
    </source>
</evidence>
<reference evidence="2 3" key="1">
    <citation type="journal article" date="2014" name="Genome Announc.">
        <title>Draft Genome Sequences of Three Alkaliphilic Bacillus Strains, Bacillus wakoensis JCM 9140T, Bacillus akibai JCM 9157T, and Bacillus hemicellulosilyticus JCM 9152T.</title>
        <authorList>
            <person name="Yuki M."/>
            <person name="Oshima K."/>
            <person name="Suda W."/>
            <person name="Oshida Y."/>
            <person name="Kitamura K."/>
            <person name="Iida T."/>
            <person name="Hattori M."/>
            <person name="Ohkuma M."/>
        </authorList>
    </citation>
    <scope>NUCLEOTIDE SEQUENCE [LARGE SCALE GENOMIC DNA]</scope>
    <source>
        <strain evidence="2 3">JCM 9157</strain>
    </source>
</reference>
<sequence length="61" mass="6854">MTWLIGIGLGILSVLWLAMELATHSDKGEGYKTYFKAFKNALIFVIPLFTIAGVIYYGFIH</sequence>
<proteinExistence type="predicted"/>
<keyword evidence="1" id="KW-0472">Membrane</keyword>
<organism evidence="2 3">
    <name type="scientific">Halalkalibacter akibai (strain ATCC 43226 / DSM 21942 / CIP 109018 / JCM 9157 / 1139)</name>
    <name type="common">Bacillus akibai</name>
    <dbReference type="NCBI Taxonomy" id="1236973"/>
    <lineage>
        <taxon>Bacteria</taxon>
        <taxon>Bacillati</taxon>
        <taxon>Bacillota</taxon>
        <taxon>Bacilli</taxon>
        <taxon>Bacillales</taxon>
        <taxon>Bacillaceae</taxon>
        <taxon>Halalkalibacter</taxon>
    </lineage>
</organism>
<dbReference type="OrthoDB" id="2941973at2"/>
<dbReference type="RefSeq" id="WP_035660885.1">
    <property type="nucleotide sequence ID" value="NZ_BAUV01000001.1"/>
</dbReference>
<dbReference type="AlphaFoldDB" id="W4QMF8"/>
<keyword evidence="1" id="KW-0812">Transmembrane</keyword>
<evidence type="ECO:0000313" key="2">
    <source>
        <dbReference type="EMBL" id="GAE33082.1"/>
    </source>
</evidence>
<name>W4QMF8_HALA3</name>
<keyword evidence="1" id="KW-1133">Transmembrane helix</keyword>
<comment type="caution">
    <text evidence="2">The sequence shown here is derived from an EMBL/GenBank/DDBJ whole genome shotgun (WGS) entry which is preliminary data.</text>
</comment>
<protein>
    <recommendedName>
        <fullName evidence="4">BshB3 potential contributor to bacillithiol synthesis</fullName>
    </recommendedName>
</protein>
<dbReference type="STRING" id="1236973.JCM9157_69"/>
<gene>
    <name evidence="2" type="ORF">JCM9157_69</name>
</gene>
<feature type="transmembrane region" description="Helical" evidence="1">
    <location>
        <begin position="41"/>
        <end position="60"/>
    </location>
</feature>